<evidence type="ECO:0000256" key="1">
    <source>
        <dbReference type="SAM" id="Phobius"/>
    </source>
</evidence>
<evidence type="ECO:0000313" key="3">
    <source>
        <dbReference type="EMBL" id="HAC6693730.1"/>
    </source>
</evidence>
<proteinExistence type="predicted"/>
<protein>
    <recommendedName>
        <fullName evidence="4">Phage coat protein</fullName>
    </recommendedName>
</protein>
<reference evidence="3" key="1">
    <citation type="journal article" date="2018" name="Genome Biol.">
        <title>SKESA: strategic k-mer extension for scrupulous assemblies.</title>
        <authorList>
            <person name="Souvorov A."/>
            <person name="Agarwala R."/>
            <person name="Lipman D.J."/>
        </authorList>
    </citation>
    <scope>NUCLEOTIDE SEQUENCE</scope>
    <source>
        <strain evidence="3">2702-77</strain>
    </source>
</reference>
<dbReference type="AlphaFoldDB" id="A0A702FK59"/>
<organism evidence="3">
    <name type="scientific">Salmonella bongori serovar 44:r:-</name>
    <dbReference type="NCBI Taxonomy" id="1967585"/>
    <lineage>
        <taxon>Bacteria</taxon>
        <taxon>Pseudomonadati</taxon>
        <taxon>Pseudomonadota</taxon>
        <taxon>Gammaproteobacteria</taxon>
        <taxon>Enterobacterales</taxon>
        <taxon>Enterobacteriaceae</taxon>
        <taxon>Salmonella</taxon>
    </lineage>
</organism>
<feature type="chain" id="PRO_5027542744" description="Phage coat protein" evidence="2">
    <location>
        <begin position="27"/>
        <end position="74"/>
    </location>
</feature>
<sequence length="74" mass="7571">MYKSISSRVIILLAFILSAISVPAMAAGPDFTSLTDAVDFSTVQTAILAIAALVAGVYVLISGVKKVLSAIKSA</sequence>
<feature type="signal peptide" evidence="2">
    <location>
        <begin position="1"/>
        <end position="26"/>
    </location>
</feature>
<feature type="transmembrane region" description="Helical" evidence="1">
    <location>
        <begin position="42"/>
        <end position="61"/>
    </location>
</feature>
<keyword evidence="1" id="KW-0812">Transmembrane</keyword>
<reference evidence="3" key="2">
    <citation type="submission" date="2018-09" db="EMBL/GenBank/DDBJ databases">
        <authorList>
            <consortium name="NCBI Pathogen Detection Project"/>
        </authorList>
    </citation>
    <scope>NUCLEOTIDE SEQUENCE</scope>
    <source>
        <strain evidence="3">2702-77</strain>
    </source>
</reference>
<evidence type="ECO:0000256" key="2">
    <source>
        <dbReference type="SAM" id="SignalP"/>
    </source>
</evidence>
<name>A0A702FK59_SALBN</name>
<comment type="caution">
    <text evidence="3">The sequence shown here is derived from an EMBL/GenBank/DDBJ whole genome shotgun (WGS) entry which is preliminary data.</text>
</comment>
<evidence type="ECO:0008006" key="4">
    <source>
        <dbReference type="Google" id="ProtNLM"/>
    </source>
</evidence>
<accession>A0A702FK59</accession>
<keyword evidence="1" id="KW-0472">Membrane</keyword>
<gene>
    <name evidence="3" type="ORF">G0D16_05355</name>
</gene>
<keyword evidence="1" id="KW-1133">Transmembrane helix</keyword>
<dbReference type="EMBL" id="DAAMHO010000005">
    <property type="protein sequence ID" value="HAC6693730.1"/>
    <property type="molecule type" value="Genomic_DNA"/>
</dbReference>
<keyword evidence="2" id="KW-0732">Signal</keyword>